<dbReference type="InterPro" id="IPR006166">
    <property type="entry name" value="ERCC4_domain"/>
</dbReference>
<dbReference type="SUPFAM" id="SSF52980">
    <property type="entry name" value="Restriction endonuclease-like"/>
    <property type="match status" value="1"/>
</dbReference>
<dbReference type="GO" id="GO:0048476">
    <property type="term" value="C:Holliday junction resolvase complex"/>
    <property type="evidence" value="ECO:0007669"/>
    <property type="project" value="TreeGrafter"/>
</dbReference>
<feature type="domain" description="ERCC4" evidence="2">
    <location>
        <begin position="2"/>
        <end position="97"/>
    </location>
</feature>
<dbReference type="InterPro" id="IPR033309">
    <property type="entry name" value="Mus81"/>
</dbReference>
<dbReference type="GO" id="GO:0031573">
    <property type="term" value="P:mitotic intra-S DNA damage checkpoint signaling"/>
    <property type="evidence" value="ECO:0007669"/>
    <property type="project" value="TreeGrafter"/>
</dbReference>
<organism evidence="3">
    <name type="scientific">viral metagenome</name>
    <dbReference type="NCBI Taxonomy" id="1070528"/>
    <lineage>
        <taxon>unclassified sequences</taxon>
        <taxon>metagenomes</taxon>
        <taxon>organismal metagenomes</taxon>
    </lineage>
</organism>
<keyword evidence="1" id="KW-0378">Hydrolase</keyword>
<dbReference type="GO" id="GO:0003677">
    <property type="term" value="F:DNA binding"/>
    <property type="evidence" value="ECO:0007669"/>
    <property type="project" value="InterPro"/>
</dbReference>
<dbReference type="CDD" id="cd20074">
    <property type="entry name" value="XPF_nuclease_Mus81"/>
    <property type="match status" value="1"/>
</dbReference>
<sequence length="295" mass="32799">MKVILDEREIALYDSCYALLASQKTPSFIVLSKEVLPIGDILIQTDGGKDVLLVERKTFSDMLSSIKDGRYEEQSYRLLHSSGFPPHSIVYLLEGIMSQVFHPAEKKILYSAMTSLNFFKGFSVQRTASTKETAEWIFCMADKIEREFGKGTVPYYLTEPVGRMYRRPVLDGANDPTATQDPSITVGASLTVGNYCSVVKKVKKENVTPENIGEIVLCQIPGISSVTAITIMKKFTGFPHFLEQLQNNPGCLEGITIETNGKTRKINKSSVENIKKFFLKTNDTATIASDTPSKL</sequence>
<dbReference type="GO" id="GO:0008821">
    <property type="term" value="F:crossover junction DNA endonuclease activity"/>
    <property type="evidence" value="ECO:0007669"/>
    <property type="project" value="InterPro"/>
</dbReference>
<evidence type="ECO:0000259" key="2">
    <source>
        <dbReference type="SMART" id="SM00891"/>
    </source>
</evidence>
<dbReference type="GO" id="GO:0006308">
    <property type="term" value="P:DNA catabolic process"/>
    <property type="evidence" value="ECO:0007669"/>
    <property type="project" value="InterPro"/>
</dbReference>
<dbReference type="InterPro" id="IPR047416">
    <property type="entry name" value="XPF_nuclease_Mus81"/>
</dbReference>
<dbReference type="PANTHER" id="PTHR13451:SF0">
    <property type="entry name" value="CROSSOVER JUNCTION ENDONUCLEASE MUS81"/>
    <property type="match status" value="1"/>
</dbReference>
<dbReference type="GO" id="GO:0048257">
    <property type="term" value="F:3'-flap endonuclease activity"/>
    <property type="evidence" value="ECO:0007669"/>
    <property type="project" value="TreeGrafter"/>
</dbReference>
<dbReference type="PANTHER" id="PTHR13451">
    <property type="entry name" value="CLASS II CROSSOVER JUNCTION ENDONUCLEASE MUS81"/>
    <property type="match status" value="1"/>
</dbReference>
<evidence type="ECO:0000256" key="1">
    <source>
        <dbReference type="ARBA" id="ARBA00022801"/>
    </source>
</evidence>
<proteinExistence type="predicted"/>
<name>A0A6C0DNT8_9ZZZZ</name>
<protein>
    <recommendedName>
        <fullName evidence="2">ERCC4 domain-containing protein</fullName>
    </recommendedName>
</protein>
<reference evidence="3" key="1">
    <citation type="journal article" date="2020" name="Nature">
        <title>Giant virus diversity and host interactions through global metagenomics.</title>
        <authorList>
            <person name="Schulz F."/>
            <person name="Roux S."/>
            <person name="Paez-Espino D."/>
            <person name="Jungbluth S."/>
            <person name="Walsh D.A."/>
            <person name="Denef V.J."/>
            <person name="McMahon K.D."/>
            <person name="Konstantinidis K.T."/>
            <person name="Eloe-Fadrosh E.A."/>
            <person name="Kyrpides N.C."/>
            <person name="Woyke T."/>
        </authorList>
    </citation>
    <scope>NUCLEOTIDE SEQUENCE</scope>
    <source>
        <strain evidence="3">GVMAG-M-3300023174-3</strain>
    </source>
</reference>
<accession>A0A6C0DNT8</accession>
<dbReference type="AlphaFoldDB" id="A0A6C0DNT8"/>
<dbReference type="InterPro" id="IPR011335">
    <property type="entry name" value="Restrct_endonuc-II-like"/>
</dbReference>
<dbReference type="GO" id="GO:0005634">
    <property type="term" value="C:nucleus"/>
    <property type="evidence" value="ECO:0007669"/>
    <property type="project" value="TreeGrafter"/>
</dbReference>
<dbReference type="SMART" id="SM00891">
    <property type="entry name" value="ERCC4"/>
    <property type="match status" value="1"/>
</dbReference>
<dbReference type="GO" id="GO:0000712">
    <property type="term" value="P:resolution of meiotic recombination intermediates"/>
    <property type="evidence" value="ECO:0007669"/>
    <property type="project" value="TreeGrafter"/>
</dbReference>
<dbReference type="Gene3D" id="3.40.50.10130">
    <property type="match status" value="1"/>
</dbReference>
<evidence type="ECO:0000313" key="3">
    <source>
        <dbReference type="EMBL" id="QHT17984.1"/>
    </source>
</evidence>
<dbReference type="EMBL" id="MN739647">
    <property type="protein sequence ID" value="QHT17984.1"/>
    <property type="molecule type" value="Genomic_DNA"/>
</dbReference>
<dbReference type="GO" id="GO:0000727">
    <property type="term" value="P:double-strand break repair via break-induced replication"/>
    <property type="evidence" value="ECO:0007669"/>
    <property type="project" value="TreeGrafter"/>
</dbReference>
<dbReference type="Pfam" id="PF02732">
    <property type="entry name" value="ERCC4"/>
    <property type="match status" value="1"/>
</dbReference>